<keyword evidence="9" id="KW-1185">Reference proteome</keyword>
<evidence type="ECO:0000256" key="6">
    <source>
        <dbReference type="SAM" id="SignalP"/>
    </source>
</evidence>
<evidence type="ECO:0000256" key="5">
    <source>
        <dbReference type="SAM" id="MobiDB-lite"/>
    </source>
</evidence>
<comment type="caution">
    <text evidence="8">The sequence shown here is derived from an EMBL/GenBank/DDBJ whole genome shotgun (WGS) entry which is preliminary data.</text>
</comment>
<protein>
    <submittedName>
        <fullName evidence="8">MliC family protein</fullName>
    </submittedName>
</protein>
<evidence type="ECO:0000256" key="1">
    <source>
        <dbReference type="ARBA" id="ARBA00022729"/>
    </source>
</evidence>
<dbReference type="RefSeq" id="WP_386771845.1">
    <property type="nucleotide sequence ID" value="NZ_JBHRUG010000009.1"/>
</dbReference>
<keyword evidence="3" id="KW-0564">Palmitate</keyword>
<organism evidence="8 9">
    <name type="scientific">Litchfieldella rifensis</name>
    <dbReference type="NCBI Taxonomy" id="762643"/>
    <lineage>
        <taxon>Bacteria</taxon>
        <taxon>Pseudomonadati</taxon>
        <taxon>Pseudomonadota</taxon>
        <taxon>Gammaproteobacteria</taxon>
        <taxon>Oceanospirillales</taxon>
        <taxon>Halomonadaceae</taxon>
        <taxon>Litchfieldella</taxon>
    </lineage>
</organism>
<dbReference type="SUPFAM" id="SSF141488">
    <property type="entry name" value="YdhA-like"/>
    <property type="match status" value="1"/>
</dbReference>
<evidence type="ECO:0000256" key="3">
    <source>
        <dbReference type="ARBA" id="ARBA00023139"/>
    </source>
</evidence>
<feature type="chain" id="PRO_5047302927" evidence="6">
    <location>
        <begin position="24"/>
        <end position="265"/>
    </location>
</feature>
<dbReference type="InterPro" id="IPR018660">
    <property type="entry name" value="MliC"/>
</dbReference>
<evidence type="ECO:0000256" key="2">
    <source>
        <dbReference type="ARBA" id="ARBA00023136"/>
    </source>
</evidence>
<evidence type="ECO:0000259" key="7">
    <source>
        <dbReference type="Pfam" id="PF09864"/>
    </source>
</evidence>
<feature type="region of interest" description="Disordered" evidence="5">
    <location>
        <begin position="49"/>
        <end position="68"/>
    </location>
</feature>
<feature type="signal peptide" evidence="6">
    <location>
        <begin position="1"/>
        <end position="23"/>
    </location>
</feature>
<dbReference type="InterPro" id="IPR036328">
    <property type="entry name" value="MliC_sf"/>
</dbReference>
<dbReference type="Gene3D" id="2.40.128.200">
    <property type="match status" value="1"/>
</dbReference>
<proteinExistence type="predicted"/>
<keyword evidence="4" id="KW-0449">Lipoprotein</keyword>
<dbReference type="EMBL" id="JBHRUG010000009">
    <property type="protein sequence ID" value="MFC3282770.1"/>
    <property type="molecule type" value="Genomic_DNA"/>
</dbReference>
<dbReference type="Pfam" id="PF09864">
    <property type="entry name" value="MliC"/>
    <property type="match status" value="1"/>
</dbReference>
<name>A0ABV7LKM9_9GAMM</name>
<keyword evidence="1 6" id="KW-0732">Signal</keyword>
<feature type="domain" description="C-type lysozyme inhibitor" evidence="7">
    <location>
        <begin position="84"/>
        <end position="143"/>
    </location>
</feature>
<evidence type="ECO:0000313" key="9">
    <source>
        <dbReference type="Proteomes" id="UP001595579"/>
    </source>
</evidence>
<reference evidence="9" key="1">
    <citation type="journal article" date="2019" name="Int. J. Syst. Evol. Microbiol.">
        <title>The Global Catalogue of Microorganisms (GCM) 10K type strain sequencing project: providing services to taxonomists for standard genome sequencing and annotation.</title>
        <authorList>
            <consortium name="The Broad Institute Genomics Platform"/>
            <consortium name="The Broad Institute Genome Sequencing Center for Infectious Disease"/>
            <person name="Wu L."/>
            <person name="Ma J."/>
        </authorList>
    </citation>
    <scope>NUCLEOTIDE SEQUENCE [LARGE SCALE GENOMIC DNA]</scope>
    <source>
        <strain evidence="9">CECT 7698</strain>
    </source>
</reference>
<dbReference type="Proteomes" id="UP001595579">
    <property type="component" value="Unassembled WGS sequence"/>
</dbReference>
<evidence type="ECO:0000256" key="4">
    <source>
        <dbReference type="ARBA" id="ARBA00023288"/>
    </source>
</evidence>
<evidence type="ECO:0000313" key="8">
    <source>
        <dbReference type="EMBL" id="MFC3282770.1"/>
    </source>
</evidence>
<gene>
    <name evidence="8" type="ORF">ACFOEV_04010</name>
</gene>
<keyword evidence="2" id="KW-0472">Membrane</keyword>
<sequence length="265" mass="28678">MSSAVISPSRFLPLLLGAGLVLAGCATPPSSRPDPKPAVVDSAAATAIARQQGGDTDADEGLDEPAPLMPSTFFAGGAERFVAWRCTPAQDLVSAFPGSELRLWSSHGAYRLAPAVVASGARYVQGDLSFWNKGDEARVESDNGRLECKQDVARQAMTREERPGVMFHGRGNEPGWVINLAHDAPQVTMLLDYGERELELPYRVTEMDNENGRVTLASGREDQPFRLELEARACFDDMSGQPFPVRVMLDIDGQRYRGCGQGIAP</sequence>
<accession>A0ABV7LKM9</accession>